<dbReference type="Proteomes" id="UP000221024">
    <property type="component" value="Unassembled WGS sequence"/>
</dbReference>
<feature type="region of interest" description="Disordered" evidence="1">
    <location>
        <begin position="220"/>
        <end position="247"/>
    </location>
</feature>
<protein>
    <recommendedName>
        <fullName evidence="2">Sulfatase-modifying factor enzyme-like domain-containing protein</fullName>
    </recommendedName>
</protein>
<name>A0A2H3NLP6_9BACT</name>
<gene>
    <name evidence="3" type="ORF">CRI93_07920</name>
</gene>
<feature type="compositionally biased region" description="Basic and acidic residues" evidence="1">
    <location>
        <begin position="514"/>
        <end position="524"/>
    </location>
</feature>
<dbReference type="SUPFAM" id="SSF56436">
    <property type="entry name" value="C-type lectin-like"/>
    <property type="match status" value="1"/>
</dbReference>
<dbReference type="InterPro" id="IPR051043">
    <property type="entry name" value="Sulfatase_Mod_Factor_Kinase"/>
</dbReference>
<accession>A0A2H3NLP6</accession>
<dbReference type="InterPro" id="IPR005532">
    <property type="entry name" value="SUMF_dom"/>
</dbReference>
<evidence type="ECO:0000313" key="3">
    <source>
        <dbReference type="EMBL" id="PEN07056.1"/>
    </source>
</evidence>
<evidence type="ECO:0000256" key="1">
    <source>
        <dbReference type="SAM" id="MobiDB-lite"/>
    </source>
</evidence>
<evidence type="ECO:0000313" key="4">
    <source>
        <dbReference type="Proteomes" id="UP000221024"/>
    </source>
</evidence>
<comment type="caution">
    <text evidence="3">The sequence shown here is derived from an EMBL/GenBank/DDBJ whole genome shotgun (WGS) entry which is preliminary data.</text>
</comment>
<feature type="region of interest" description="Disordered" evidence="1">
    <location>
        <begin position="491"/>
        <end position="578"/>
    </location>
</feature>
<dbReference type="InterPro" id="IPR042095">
    <property type="entry name" value="SUMF_sf"/>
</dbReference>
<dbReference type="Pfam" id="PF03781">
    <property type="entry name" value="FGE-sulfatase"/>
    <property type="match status" value="1"/>
</dbReference>
<dbReference type="SUPFAM" id="SSF56925">
    <property type="entry name" value="OMPA-like"/>
    <property type="match status" value="1"/>
</dbReference>
<evidence type="ECO:0000259" key="2">
    <source>
        <dbReference type="Pfam" id="PF03781"/>
    </source>
</evidence>
<dbReference type="AlphaFoldDB" id="A0A2H3NLP6"/>
<dbReference type="InterPro" id="IPR011250">
    <property type="entry name" value="OMP/PagP_B-barrel"/>
</dbReference>
<sequence length="578" mass="63552">MIMQIKRLLTAALLVAVFAGAPTEVLSQRLFLSGGALLSQDTDISNLGGTNPAISGGLMLDLNSVARLRAGMTYQDLTSAEGGVEFHILGLESDVSPYLYAGYGNYVFGDETERGVFPLAVGLDYGVNQNVRIKAELAGRWSWTEEVNGGQVQPDLVSSFMPLIGVTYRLQRIEREIPGEGVMDDEDDLGVASQEEGNPFGSLDATGASQEFEIDYTKSELKSGEPETVQQGETLFSDPGARPYSSPVTRENITEFEDHSDMMRLPSGSFLMGYTGEDPLGRQPAGRKRISVSGFYIDRNLVTNEDYRTFLQDLSPGEREQYAPDSTAWEGSAARTTNWSAYFRGSTYSDYPVVAVDWEKANAYCEWRGHRLPSEAEWEYAGRAGHIGEIYPWPGTRARTSDGQYLANYAPEGQAQEYVFTSPVGSYPPNRWGIYDMSGNVYEWVQDTYTPTYAGHSRLDPVINDPSSSDRVVRGGSWNSPVFFISVGVRTPKEESDSDTETGFRCAGDIGQVEGDRAEEERAEPAPAPETGTGEGQPPAQEGDPAPDQQPEFPEPDEQQEPEFPEPQNEEPPQPPMK</sequence>
<dbReference type="RefSeq" id="WP_098062085.1">
    <property type="nucleotide sequence ID" value="NZ_PDEP01000006.1"/>
</dbReference>
<reference evidence="3 4" key="1">
    <citation type="submission" date="2017-10" db="EMBL/GenBank/DDBJ databases">
        <title>Draft genome of Longimonas halophila.</title>
        <authorList>
            <person name="Goh K.M."/>
            <person name="Shamsir M.S."/>
            <person name="Lim S.W."/>
        </authorList>
    </citation>
    <scope>NUCLEOTIDE SEQUENCE [LARGE SCALE GENOMIC DNA]</scope>
    <source>
        <strain evidence="3 4">KCTC 42399</strain>
    </source>
</reference>
<dbReference type="GO" id="GO:0120147">
    <property type="term" value="F:formylglycine-generating oxidase activity"/>
    <property type="evidence" value="ECO:0007669"/>
    <property type="project" value="TreeGrafter"/>
</dbReference>
<dbReference type="EMBL" id="PDEP01000006">
    <property type="protein sequence ID" value="PEN07056.1"/>
    <property type="molecule type" value="Genomic_DNA"/>
</dbReference>
<dbReference type="Gene3D" id="3.90.1580.10">
    <property type="entry name" value="paralog of FGE (formylglycine-generating enzyme)"/>
    <property type="match status" value="1"/>
</dbReference>
<feature type="domain" description="Sulfatase-modifying factor enzyme-like" evidence="2">
    <location>
        <begin position="260"/>
        <end position="507"/>
    </location>
</feature>
<keyword evidence="4" id="KW-1185">Reference proteome</keyword>
<proteinExistence type="predicted"/>
<feature type="compositionally biased region" description="Acidic residues" evidence="1">
    <location>
        <begin position="554"/>
        <end position="564"/>
    </location>
</feature>
<dbReference type="PANTHER" id="PTHR23150">
    <property type="entry name" value="SULFATASE MODIFYING FACTOR 1, 2"/>
    <property type="match status" value="1"/>
</dbReference>
<dbReference type="PANTHER" id="PTHR23150:SF19">
    <property type="entry name" value="FORMYLGLYCINE-GENERATING ENZYME"/>
    <property type="match status" value="1"/>
</dbReference>
<organism evidence="3 4">
    <name type="scientific">Longimonas halophila</name>
    <dbReference type="NCBI Taxonomy" id="1469170"/>
    <lineage>
        <taxon>Bacteria</taxon>
        <taxon>Pseudomonadati</taxon>
        <taxon>Rhodothermota</taxon>
        <taxon>Rhodothermia</taxon>
        <taxon>Rhodothermales</taxon>
        <taxon>Salisaetaceae</taxon>
        <taxon>Longimonas</taxon>
    </lineage>
</organism>
<dbReference type="InterPro" id="IPR016187">
    <property type="entry name" value="CTDL_fold"/>
</dbReference>
<dbReference type="OrthoDB" id="9768004at2"/>